<dbReference type="PANTHER" id="PTHR11079">
    <property type="entry name" value="CYTOSINE DEAMINASE FAMILY MEMBER"/>
    <property type="match status" value="1"/>
</dbReference>
<evidence type="ECO:0000259" key="1">
    <source>
        <dbReference type="PROSITE" id="PS51747"/>
    </source>
</evidence>
<proteinExistence type="predicted"/>
<gene>
    <name evidence="2" type="ORF">KIH27_03850</name>
</gene>
<protein>
    <submittedName>
        <fullName evidence="2">Nucleoside deaminase</fullName>
    </submittedName>
</protein>
<feature type="domain" description="CMP/dCMP-type deaminase" evidence="1">
    <location>
        <begin position="6"/>
        <end position="121"/>
    </location>
</feature>
<dbReference type="PANTHER" id="PTHR11079:SF179">
    <property type="entry name" value="TRNA(ADENINE(34)) DEAMINASE, CHLOROPLASTIC"/>
    <property type="match status" value="1"/>
</dbReference>
<dbReference type="SUPFAM" id="SSF53927">
    <property type="entry name" value="Cytidine deaminase-like"/>
    <property type="match status" value="1"/>
</dbReference>
<name>A0ABS5RGK3_9MYCO</name>
<dbReference type="Gene3D" id="3.40.140.10">
    <property type="entry name" value="Cytidine Deaminase, domain 2"/>
    <property type="match status" value="1"/>
</dbReference>
<organism evidence="2 3">
    <name type="scientific">Mycolicibacter acidiphilus</name>
    <dbReference type="NCBI Taxonomy" id="2835306"/>
    <lineage>
        <taxon>Bacteria</taxon>
        <taxon>Bacillati</taxon>
        <taxon>Actinomycetota</taxon>
        <taxon>Actinomycetes</taxon>
        <taxon>Mycobacteriales</taxon>
        <taxon>Mycobacteriaceae</taxon>
        <taxon>Mycolicibacter</taxon>
    </lineage>
</organism>
<keyword evidence="3" id="KW-1185">Reference proteome</keyword>
<dbReference type="Pfam" id="PF00383">
    <property type="entry name" value="dCMP_cyt_deam_1"/>
    <property type="match status" value="1"/>
</dbReference>
<dbReference type="PROSITE" id="PS51747">
    <property type="entry name" value="CYT_DCMP_DEAMINASES_2"/>
    <property type="match status" value="1"/>
</dbReference>
<dbReference type="Proteomes" id="UP001519535">
    <property type="component" value="Unassembled WGS sequence"/>
</dbReference>
<dbReference type="InterPro" id="IPR002125">
    <property type="entry name" value="CMP_dCMP_dom"/>
</dbReference>
<dbReference type="InterPro" id="IPR016193">
    <property type="entry name" value="Cytidine_deaminase-like"/>
</dbReference>
<evidence type="ECO:0000313" key="3">
    <source>
        <dbReference type="Proteomes" id="UP001519535"/>
    </source>
</evidence>
<dbReference type="RefSeq" id="WP_214091599.1">
    <property type="nucleotide sequence ID" value="NZ_JAHCLR010000004.1"/>
</dbReference>
<dbReference type="EMBL" id="JAHCLR010000004">
    <property type="protein sequence ID" value="MBS9532718.1"/>
    <property type="molecule type" value="Genomic_DNA"/>
</dbReference>
<comment type="caution">
    <text evidence="2">The sequence shown here is derived from an EMBL/GenBank/DDBJ whole genome shotgun (WGS) entry which is preliminary data.</text>
</comment>
<reference evidence="2 3" key="1">
    <citation type="submission" date="2021-05" db="EMBL/GenBank/DDBJ databases">
        <title>Mycobacterium acidophilum sp. nov., an extremely acid-tolerant member of the genus Mycobacterium.</title>
        <authorList>
            <person name="Xia J."/>
        </authorList>
    </citation>
    <scope>NUCLEOTIDE SEQUENCE [LARGE SCALE GENOMIC DNA]</scope>
    <source>
        <strain evidence="2 3">M1</strain>
    </source>
</reference>
<accession>A0ABS5RGK3</accession>
<evidence type="ECO:0000313" key="2">
    <source>
        <dbReference type="EMBL" id="MBS9532718.1"/>
    </source>
</evidence>
<sequence length="159" mass="16746">MALSAADLTHLSRCVQLAGEALEAGDAPFGSVLVDGDGRVLYEDRNRTGGGDATRHPEFAIARWAATNLAPVRRIRATVYTSCEHCAMCAAAHAWVGLGRIVYATSAAQLHGWLAEVGAPAPPVAPLPITVVAPKAVADGPIPEFADELKALYQARYRS</sequence>